<dbReference type="Pfam" id="PF07732">
    <property type="entry name" value="Cu-oxidase_3"/>
    <property type="match status" value="1"/>
</dbReference>
<keyword evidence="9 11" id="KW-0186">Copper</keyword>
<keyword evidence="14" id="KW-1185">Reference proteome</keyword>
<dbReference type="GO" id="GO:0005507">
    <property type="term" value="F:copper ion binding"/>
    <property type="evidence" value="ECO:0007669"/>
    <property type="project" value="InterPro"/>
</dbReference>
<comment type="catalytic activity">
    <reaction evidence="10">
        <text>nitric oxide + Fe(III)-[cytochrome c] + H2O = Fe(II)-[cytochrome c] + nitrite + 2 H(+)</text>
        <dbReference type="Rhea" id="RHEA:15233"/>
        <dbReference type="Rhea" id="RHEA-COMP:10350"/>
        <dbReference type="Rhea" id="RHEA-COMP:14399"/>
        <dbReference type="ChEBI" id="CHEBI:15377"/>
        <dbReference type="ChEBI" id="CHEBI:15378"/>
        <dbReference type="ChEBI" id="CHEBI:16301"/>
        <dbReference type="ChEBI" id="CHEBI:16480"/>
        <dbReference type="ChEBI" id="CHEBI:29033"/>
        <dbReference type="ChEBI" id="CHEBI:29034"/>
        <dbReference type="EC" id="1.7.2.1"/>
    </reaction>
</comment>
<evidence type="ECO:0000256" key="10">
    <source>
        <dbReference type="ARBA" id="ARBA00049340"/>
    </source>
</evidence>
<dbReference type="InterPro" id="IPR001287">
    <property type="entry name" value="NO2-reductase_Cu"/>
</dbReference>
<comment type="cofactor">
    <cofactor evidence="11">
        <name>Cu(2+)</name>
        <dbReference type="ChEBI" id="CHEBI:29036"/>
    </cofactor>
</comment>
<protein>
    <recommendedName>
        <fullName evidence="5">Copper-containing nitrite reductase</fullName>
        <ecNumber evidence="4">1.7.2.1</ecNumber>
    </recommendedName>
</protein>
<evidence type="ECO:0000256" key="3">
    <source>
        <dbReference type="ARBA" id="ARBA00011233"/>
    </source>
</evidence>
<dbReference type="AlphaFoldDB" id="A0A9P8V9Q6"/>
<dbReference type="Proteomes" id="UP000770015">
    <property type="component" value="Unassembled WGS sequence"/>
</dbReference>
<organism evidence="13 14">
    <name type="scientific">Plectosphaerella plurivora</name>
    <dbReference type="NCBI Taxonomy" id="936078"/>
    <lineage>
        <taxon>Eukaryota</taxon>
        <taxon>Fungi</taxon>
        <taxon>Dikarya</taxon>
        <taxon>Ascomycota</taxon>
        <taxon>Pezizomycotina</taxon>
        <taxon>Sordariomycetes</taxon>
        <taxon>Hypocreomycetidae</taxon>
        <taxon>Glomerellales</taxon>
        <taxon>Plectosphaerellaceae</taxon>
        <taxon>Plectosphaerella</taxon>
    </lineage>
</organism>
<dbReference type="OrthoDB" id="2121828at2759"/>
<comment type="caution">
    <text evidence="13">The sequence shown here is derived from an EMBL/GenBank/DDBJ whole genome shotgun (WGS) entry which is preliminary data.</text>
</comment>
<keyword evidence="7" id="KW-0677">Repeat</keyword>
<dbReference type="FunFam" id="2.60.40.420:FF:000093">
    <property type="entry name" value="Copper-containing nitrite reductase"/>
    <property type="match status" value="1"/>
</dbReference>
<dbReference type="CDD" id="cd11020">
    <property type="entry name" value="CuRO_1_CuNIR"/>
    <property type="match status" value="1"/>
</dbReference>
<dbReference type="EC" id="1.7.2.1" evidence="4"/>
<evidence type="ECO:0000256" key="9">
    <source>
        <dbReference type="ARBA" id="ARBA00023008"/>
    </source>
</evidence>
<comment type="cofactor">
    <cofactor evidence="1 11">
        <name>Cu(+)</name>
        <dbReference type="ChEBI" id="CHEBI:49552"/>
    </cofactor>
</comment>
<keyword evidence="8" id="KW-0560">Oxidoreductase</keyword>
<dbReference type="InterPro" id="IPR011707">
    <property type="entry name" value="Cu-oxidase-like_N"/>
</dbReference>
<dbReference type="SUPFAM" id="SSF49503">
    <property type="entry name" value="Cupredoxins"/>
    <property type="match status" value="2"/>
</dbReference>
<feature type="domain" description="Plastocyanin-like" evidence="12">
    <location>
        <begin position="36"/>
        <end position="91"/>
    </location>
</feature>
<gene>
    <name evidence="13" type="ORF">F5X68DRAFT_222989</name>
</gene>
<dbReference type="EMBL" id="JAGSXJ010000016">
    <property type="protein sequence ID" value="KAH6684816.1"/>
    <property type="molecule type" value="Genomic_DNA"/>
</dbReference>
<keyword evidence="6 11" id="KW-0479">Metal-binding</keyword>
<dbReference type="InterPro" id="IPR008972">
    <property type="entry name" value="Cupredoxin"/>
</dbReference>
<dbReference type="PRINTS" id="PR00695">
    <property type="entry name" value="CUNO2RDTASE"/>
</dbReference>
<evidence type="ECO:0000256" key="1">
    <source>
        <dbReference type="ARBA" id="ARBA00001960"/>
    </source>
</evidence>
<feature type="binding site" description="type 1 copper site" evidence="11">
    <location>
        <position position="120"/>
    </location>
    <ligand>
        <name>Cu cation</name>
        <dbReference type="ChEBI" id="CHEBI:23378"/>
        <label>1</label>
    </ligand>
</feature>
<evidence type="ECO:0000256" key="6">
    <source>
        <dbReference type="ARBA" id="ARBA00022723"/>
    </source>
</evidence>
<dbReference type="GO" id="GO:0050421">
    <property type="term" value="F:nitrite reductase (NO-forming) activity"/>
    <property type="evidence" value="ECO:0007669"/>
    <property type="project" value="UniProtKB-EC"/>
</dbReference>
<feature type="binding site" description="type 1 copper site" evidence="11">
    <location>
        <position position="128"/>
    </location>
    <ligand>
        <name>Cu cation</name>
        <dbReference type="ChEBI" id="CHEBI:23378"/>
        <label>1</label>
    </ligand>
</feature>
<name>A0A9P8V9Q6_9PEZI</name>
<feature type="binding site" description="type 1 copper site" evidence="11">
    <location>
        <position position="79"/>
    </location>
    <ligand>
        <name>Cu cation</name>
        <dbReference type="ChEBI" id="CHEBI:23378"/>
        <label>1</label>
    </ligand>
</feature>
<comment type="subunit">
    <text evidence="3">Homotrimer.</text>
</comment>
<feature type="binding site" description="type 1 copper site" evidence="11">
    <location>
        <position position="84"/>
    </location>
    <ligand>
        <name>Cu cation</name>
        <dbReference type="ChEBI" id="CHEBI:23378"/>
        <label>1</label>
    </ligand>
</feature>
<sequence length="277" mass="30947">MTLEKSDWRLGSRPLAVRNHEALVRVPLITSTKPAQLTSQYKYKKWTFDGTVPGPFIRAKMGDDVELSLRNKYKTGNPHNIDCHAFNGPGGGAAVTTVDEDETKTARLKLLYPGLYVYYCAAAPVPVHIANGMYDLKYVQPEKEDLLLVEKEYYIMQSEIYHELPEVDEDGCCSEVVEFSNCNGFCEEPNESALTRDYTLRAEVGDNVRIFFCNAGPNLSSSFLVICSHFKSVYCDGDVPTPPYKVIRTVTVLSGGSSIFDLKMQNPGTYTMVDHAI</sequence>
<evidence type="ECO:0000259" key="12">
    <source>
        <dbReference type="Pfam" id="PF07732"/>
    </source>
</evidence>
<evidence type="ECO:0000256" key="2">
    <source>
        <dbReference type="ARBA" id="ARBA00010609"/>
    </source>
</evidence>
<evidence type="ECO:0000313" key="13">
    <source>
        <dbReference type="EMBL" id="KAH6684816.1"/>
    </source>
</evidence>
<feature type="binding site" description="type 1 copper site" evidence="11">
    <location>
        <position position="133"/>
    </location>
    <ligand>
        <name>Cu cation</name>
        <dbReference type="ChEBI" id="CHEBI:23378"/>
        <label>1</label>
    </ligand>
</feature>
<dbReference type="Gene3D" id="2.60.40.420">
    <property type="entry name" value="Cupredoxins - blue copper proteins"/>
    <property type="match status" value="2"/>
</dbReference>
<evidence type="ECO:0000256" key="4">
    <source>
        <dbReference type="ARBA" id="ARBA00011882"/>
    </source>
</evidence>
<feature type="binding site" description="type 1 copper site" evidence="11">
    <location>
        <position position="275"/>
    </location>
    <ligand>
        <name>Cu cation</name>
        <dbReference type="ChEBI" id="CHEBI:23378"/>
        <label>1</label>
    </ligand>
</feature>
<reference evidence="13" key="1">
    <citation type="journal article" date="2021" name="Nat. Commun.">
        <title>Genetic determinants of endophytism in the Arabidopsis root mycobiome.</title>
        <authorList>
            <person name="Mesny F."/>
            <person name="Miyauchi S."/>
            <person name="Thiergart T."/>
            <person name="Pickel B."/>
            <person name="Atanasova L."/>
            <person name="Karlsson M."/>
            <person name="Huettel B."/>
            <person name="Barry K.W."/>
            <person name="Haridas S."/>
            <person name="Chen C."/>
            <person name="Bauer D."/>
            <person name="Andreopoulos W."/>
            <person name="Pangilinan J."/>
            <person name="LaButti K."/>
            <person name="Riley R."/>
            <person name="Lipzen A."/>
            <person name="Clum A."/>
            <person name="Drula E."/>
            <person name="Henrissat B."/>
            <person name="Kohler A."/>
            <person name="Grigoriev I.V."/>
            <person name="Martin F.M."/>
            <person name="Hacquard S."/>
        </authorList>
    </citation>
    <scope>NUCLEOTIDE SEQUENCE</scope>
    <source>
        <strain evidence="13">MPI-SDFR-AT-0117</strain>
    </source>
</reference>
<proteinExistence type="inferred from homology"/>
<evidence type="ECO:0000256" key="8">
    <source>
        <dbReference type="ARBA" id="ARBA00023002"/>
    </source>
</evidence>
<evidence type="ECO:0000313" key="14">
    <source>
        <dbReference type="Proteomes" id="UP000770015"/>
    </source>
</evidence>
<comment type="similarity">
    <text evidence="2">Belongs to the multicopper oxidase family.</text>
</comment>
<evidence type="ECO:0000256" key="11">
    <source>
        <dbReference type="PIRSR" id="PIRSR601287-1"/>
    </source>
</evidence>
<evidence type="ECO:0000256" key="5">
    <source>
        <dbReference type="ARBA" id="ARBA00017290"/>
    </source>
</evidence>
<evidence type="ECO:0000256" key="7">
    <source>
        <dbReference type="ARBA" id="ARBA00022737"/>
    </source>
</evidence>
<accession>A0A9P8V9Q6</accession>